<evidence type="ECO:0000313" key="3">
    <source>
        <dbReference type="Proteomes" id="UP001219525"/>
    </source>
</evidence>
<proteinExistence type="predicted"/>
<sequence>MQCCNIRQFLVFILTLASTSLRMLNKLESVQGLAQTRTTVTSFPEGEVSGFARDSMGLKLILESRGFEYFQQPPNEPISVDENDYIAPRDINLNLDAADVDSVAAVRPAKRGQWWTIWVMEFNVRA</sequence>
<feature type="chain" id="PRO_5042290430" evidence="1">
    <location>
        <begin position="22"/>
        <end position="126"/>
    </location>
</feature>
<gene>
    <name evidence="2" type="ORF">GGX14DRAFT_396050</name>
</gene>
<dbReference type="AlphaFoldDB" id="A0AAD6VI42"/>
<feature type="signal peptide" evidence="1">
    <location>
        <begin position="1"/>
        <end position="21"/>
    </location>
</feature>
<reference evidence="2" key="1">
    <citation type="submission" date="2023-03" db="EMBL/GenBank/DDBJ databases">
        <title>Massive genome expansion in bonnet fungi (Mycena s.s.) driven by repeated elements and novel gene families across ecological guilds.</title>
        <authorList>
            <consortium name="Lawrence Berkeley National Laboratory"/>
            <person name="Harder C.B."/>
            <person name="Miyauchi S."/>
            <person name="Viragh M."/>
            <person name="Kuo A."/>
            <person name="Thoen E."/>
            <person name="Andreopoulos B."/>
            <person name="Lu D."/>
            <person name="Skrede I."/>
            <person name="Drula E."/>
            <person name="Henrissat B."/>
            <person name="Morin E."/>
            <person name="Kohler A."/>
            <person name="Barry K."/>
            <person name="LaButti K."/>
            <person name="Morin E."/>
            <person name="Salamov A."/>
            <person name="Lipzen A."/>
            <person name="Mereny Z."/>
            <person name="Hegedus B."/>
            <person name="Baldrian P."/>
            <person name="Stursova M."/>
            <person name="Weitz H."/>
            <person name="Taylor A."/>
            <person name="Grigoriev I.V."/>
            <person name="Nagy L.G."/>
            <person name="Martin F."/>
            <person name="Kauserud H."/>
        </authorList>
    </citation>
    <scope>NUCLEOTIDE SEQUENCE</scope>
    <source>
        <strain evidence="2">9144</strain>
    </source>
</reference>
<accession>A0AAD6VI42</accession>
<name>A0AAD6VI42_9AGAR</name>
<evidence type="ECO:0000256" key="1">
    <source>
        <dbReference type="SAM" id="SignalP"/>
    </source>
</evidence>
<dbReference type="Proteomes" id="UP001219525">
    <property type="component" value="Unassembled WGS sequence"/>
</dbReference>
<comment type="caution">
    <text evidence="2">The sequence shown here is derived from an EMBL/GenBank/DDBJ whole genome shotgun (WGS) entry which is preliminary data.</text>
</comment>
<keyword evidence="1" id="KW-0732">Signal</keyword>
<organism evidence="2 3">
    <name type="scientific">Mycena pura</name>
    <dbReference type="NCBI Taxonomy" id="153505"/>
    <lineage>
        <taxon>Eukaryota</taxon>
        <taxon>Fungi</taxon>
        <taxon>Dikarya</taxon>
        <taxon>Basidiomycota</taxon>
        <taxon>Agaricomycotina</taxon>
        <taxon>Agaricomycetes</taxon>
        <taxon>Agaricomycetidae</taxon>
        <taxon>Agaricales</taxon>
        <taxon>Marasmiineae</taxon>
        <taxon>Mycenaceae</taxon>
        <taxon>Mycena</taxon>
    </lineage>
</organism>
<dbReference type="EMBL" id="JARJCW010000035">
    <property type="protein sequence ID" value="KAJ7207837.1"/>
    <property type="molecule type" value="Genomic_DNA"/>
</dbReference>
<protein>
    <submittedName>
        <fullName evidence="2">Uncharacterized protein</fullName>
    </submittedName>
</protein>
<evidence type="ECO:0000313" key="2">
    <source>
        <dbReference type="EMBL" id="KAJ7207837.1"/>
    </source>
</evidence>
<keyword evidence="3" id="KW-1185">Reference proteome</keyword>